<proteinExistence type="predicted"/>
<dbReference type="EMBL" id="FUZF01000011">
    <property type="protein sequence ID" value="SKB84206.1"/>
    <property type="molecule type" value="Genomic_DNA"/>
</dbReference>
<evidence type="ECO:0000313" key="2">
    <source>
        <dbReference type="EMBL" id="SKB84206.1"/>
    </source>
</evidence>
<evidence type="ECO:0000256" key="1">
    <source>
        <dbReference type="SAM" id="MobiDB-lite"/>
    </source>
</evidence>
<sequence length="89" mass="9481">MNKIIKKISGAVQLVLMAPVKLPGQALLILKYVAIGLGIIEKVMEKTIDGDEEGDGGDRSELGEKGEGSEEGDRVNELTSEQGDGGRER</sequence>
<gene>
    <name evidence="2" type="ORF">SAMN05660841_02635</name>
</gene>
<dbReference type="STRING" id="1513896.SAMN05660841_02635"/>
<accession>A0A1T5EJX5</accession>
<organism evidence="2 3">
    <name type="scientific">Sphingobacterium nematocida</name>
    <dbReference type="NCBI Taxonomy" id="1513896"/>
    <lineage>
        <taxon>Bacteria</taxon>
        <taxon>Pseudomonadati</taxon>
        <taxon>Bacteroidota</taxon>
        <taxon>Sphingobacteriia</taxon>
        <taxon>Sphingobacteriales</taxon>
        <taxon>Sphingobacteriaceae</taxon>
        <taxon>Sphingobacterium</taxon>
    </lineage>
</organism>
<feature type="compositionally biased region" description="Basic and acidic residues" evidence="1">
    <location>
        <begin position="56"/>
        <end position="76"/>
    </location>
</feature>
<dbReference type="RefSeq" id="WP_079643536.1">
    <property type="nucleotide sequence ID" value="NZ_FUZF01000011.1"/>
</dbReference>
<dbReference type="Proteomes" id="UP000190150">
    <property type="component" value="Unassembled WGS sequence"/>
</dbReference>
<reference evidence="3" key="1">
    <citation type="submission" date="2017-02" db="EMBL/GenBank/DDBJ databases">
        <authorList>
            <person name="Varghese N."/>
            <person name="Submissions S."/>
        </authorList>
    </citation>
    <scope>NUCLEOTIDE SEQUENCE [LARGE SCALE GENOMIC DNA]</scope>
    <source>
        <strain evidence="3">DSM 24091</strain>
    </source>
</reference>
<feature type="region of interest" description="Disordered" evidence="1">
    <location>
        <begin position="47"/>
        <end position="89"/>
    </location>
</feature>
<keyword evidence="3" id="KW-1185">Reference proteome</keyword>
<evidence type="ECO:0000313" key="3">
    <source>
        <dbReference type="Proteomes" id="UP000190150"/>
    </source>
</evidence>
<dbReference type="AlphaFoldDB" id="A0A1T5EJX5"/>
<name>A0A1T5EJX5_9SPHI</name>
<protein>
    <submittedName>
        <fullName evidence="2">Uncharacterized protein</fullName>
    </submittedName>
</protein>